<reference evidence="11" key="1">
    <citation type="submission" date="2020-10" db="EMBL/GenBank/DDBJ databases">
        <authorList>
            <person name="Gilroy R."/>
        </authorList>
    </citation>
    <scope>NUCLEOTIDE SEQUENCE</scope>
    <source>
        <strain evidence="11">G3-4614</strain>
    </source>
</reference>
<dbReference type="PANTHER" id="PTHR30372:SF4">
    <property type="entry name" value="LIPID-A-DISACCHARIDE SYNTHASE, MITOCHONDRIAL-RELATED"/>
    <property type="match status" value="1"/>
</dbReference>
<dbReference type="NCBIfam" id="TIGR00215">
    <property type="entry name" value="lpxB"/>
    <property type="match status" value="1"/>
</dbReference>
<evidence type="ECO:0000256" key="5">
    <source>
        <dbReference type="ARBA" id="ARBA00022556"/>
    </source>
</evidence>
<dbReference type="GO" id="GO:0005543">
    <property type="term" value="F:phospholipid binding"/>
    <property type="evidence" value="ECO:0007669"/>
    <property type="project" value="TreeGrafter"/>
</dbReference>
<name>A0A9D9E5G7_9BACT</name>
<dbReference type="InterPro" id="IPR003835">
    <property type="entry name" value="Glyco_trans_19"/>
</dbReference>
<dbReference type="EC" id="2.4.1.182" evidence="2 10"/>
<evidence type="ECO:0000256" key="3">
    <source>
        <dbReference type="ARBA" id="ARBA00020902"/>
    </source>
</evidence>
<dbReference type="Proteomes" id="UP000823636">
    <property type="component" value="Unassembled WGS sequence"/>
</dbReference>
<evidence type="ECO:0000256" key="2">
    <source>
        <dbReference type="ARBA" id="ARBA00012687"/>
    </source>
</evidence>
<evidence type="ECO:0000256" key="7">
    <source>
        <dbReference type="ARBA" id="ARBA00022679"/>
    </source>
</evidence>
<dbReference type="GO" id="GO:0009245">
    <property type="term" value="P:lipid A biosynthetic process"/>
    <property type="evidence" value="ECO:0007669"/>
    <property type="project" value="UniProtKB-UniRule"/>
</dbReference>
<dbReference type="EMBL" id="JADIMW010000008">
    <property type="protein sequence ID" value="MBO8437444.1"/>
    <property type="molecule type" value="Genomic_DNA"/>
</dbReference>
<dbReference type="Pfam" id="PF02684">
    <property type="entry name" value="LpxB"/>
    <property type="match status" value="1"/>
</dbReference>
<comment type="function">
    <text evidence="1">Condensation of UDP-2,3-diacylglucosamine and 2,3-diacylglucosamine-1-phosphate to form lipid A disaccharide, a precursor of lipid A, a phosphorylated glycolipid that anchors the lipopolysaccharide to the outer membrane of the cell.</text>
</comment>
<comment type="caution">
    <text evidence="11">The sequence shown here is derived from an EMBL/GenBank/DDBJ whole genome shotgun (WGS) entry which is preliminary data.</text>
</comment>
<protein>
    <recommendedName>
        <fullName evidence="3 10">Lipid-A-disaccharide synthase</fullName>
        <ecNumber evidence="2 10">2.4.1.182</ecNumber>
    </recommendedName>
</protein>
<evidence type="ECO:0000256" key="8">
    <source>
        <dbReference type="ARBA" id="ARBA00023098"/>
    </source>
</evidence>
<evidence type="ECO:0000256" key="4">
    <source>
        <dbReference type="ARBA" id="ARBA00022516"/>
    </source>
</evidence>
<proteinExistence type="predicted"/>
<accession>A0A9D9E5G7</accession>
<keyword evidence="6 11" id="KW-0328">Glycosyltransferase</keyword>
<evidence type="ECO:0000313" key="11">
    <source>
        <dbReference type="EMBL" id="MBO8437444.1"/>
    </source>
</evidence>
<organism evidence="11 12">
    <name type="scientific">Candidatus Caccoplasma merdipullorum</name>
    <dbReference type="NCBI Taxonomy" id="2840718"/>
    <lineage>
        <taxon>Bacteria</taxon>
        <taxon>Pseudomonadati</taxon>
        <taxon>Bacteroidota</taxon>
        <taxon>Bacteroidia</taxon>
        <taxon>Bacteroidales</taxon>
        <taxon>Bacteroidaceae</taxon>
        <taxon>Bacteroidaceae incertae sedis</taxon>
        <taxon>Candidatus Caccoplasma</taxon>
    </lineage>
</organism>
<keyword evidence="4" id="KW-0444">Lipid biosynthesis</keyword>
<keyword evidence="8" id="KW-0443">Lipid metabolism</keyword>
<sequence length="379" mass="42865">MKYYLVAGEASGDLHASRLMHEIKQLDKEADFRFFGGDLMQAEGGVLVRHYRDMAFMGFIDVARNLGTIMNLMEECRRDIRLYAPDAVILVDYPGFNLKIARYVKETLGIKVHYYIAPKIWAWKEYRIKSIKRYVDFMYSILPFEPDYFARLGYKVDYVGNPTVDELLVRPYADETFDDFVRDNSLPSKPIIALVSGSRVGEIKGSLPRMIESARHLTDYQLVVAGAPGISPLLYASIIGDLPVVVLYGKTHRLMKQATAALVTSGTATLEAAVIGVPQVVCYHVFGGRVTHKIFEYVLRNISYVSLVNLIADRPVVKELLAHHFNPRDTRRELERILRPDVRAEMSEGYAEVMRRLGGTGAARRAAALVVERAGRHNF</sequence>
<dbReference type="GO" id="GO:0008915">
    <property type="term" value="F:lipid-A-disaccharide synthase activity"/>
    <property type="evidence" value="ECO:0007669"/>
    <property type="project" value="UniProtKB-UniRule"/>
</dbReference>
<dbReference type="AlphaFoldDB" id="A0A9D9E5G7"/>
<dbReference type="PANTHER" id="PTHR30372">
    <property type="entry name" value="LIPID-A-DISACCHARIDE SYNTHASE"/>
    <property type="match status" value="1"/>
</dbReference>
<keyword evidence="7 11" id="KW-0808">Transferase</keyword>
<evidence type="ECO:0000256" key="10">
    <source>
        <dbReference type="NCBIfam" id="TIGR00215"/>
    </source>
</evidence>
<gene>
    <name evidence="11" type="primary">lpxB</name>
    <name evidence="11" type="ORF">IAC54_00905</name>
</gene>
<evidence type="ECO:0000256" key="1">
    <source>
        <dbReference type="ARBA" id="ARBA00002056"/>
    </source>
</evidence>
<dbReference type="GO" id="GO:0016020">
    <property type="term" value="C:membrane"/>
    <property type="evidence" value="ECO:0007669"/>
    <property type="project" value="GOC"/>
</dbReference>
<reference evidence="11" key="2">
    <citation type="journal article" date="2021" name="PeerJ">
        <title>Extensive microbial diversity within the chicken gut microbiome revealed by metagenomics and culture.</title>
        <authorList>
            <person name="Gilroy R."/>
            <person name="Ravi A."/>
            <person name="Getino M."/>
            <person name="Pursley I."/>
            <person name="Horton D.L."/>
            <person name="Alikhan N.F."/>
            <person name="Baker D."/>
            <person name="Gharbi K."/>
            <person name="Hall N."/>
            <person name="Watson M."/>
            <person name="Adriaenssens E.M."/>
            <person name="Foster-Nyarko E."/>
            <person name="Jarju S."/>
            <person name="Secka A."/>
            <person name="Antonio M."/>
            <person name="Oren A."/>
            <person name="Chaudhuri R.R."/>
            <person name="La Ragione R."/>
            <person name="Hildebrand F."/>
            <person name="Pallen M.J."/>
        </authorList>
    </citation>
    <scope>NUCLEOTIDE SEQUENCE</scope>
    <source>
        <strain evidence="11">G3-4614</strain>
    </source>
</reference>
<dbReference type="SUPFAM" id="SSF53756">
    <property type="entry name" value="UDP-Glycosyltransferase/glycogen phosphorylase"/>
    <property type="match status" value="1"/>
</dbReference>
<keyword evidence="5" id="KW-0441">Lipid A biosynthesis</keyword>
<evidence type="ECO:0000256" key="9">
    <source>
        <dbReference type="ARBA" id="ARBA00048975"/>
    </source>
</evidence>
<comment type="catalytic activity">
    <reaction evidence="9">
        <text>a lipid X + a UDP-2-N,3-O-bis[(3R)-3-hydroxyacyl]-alpha-D-glucosamine = a lipid A disaccharide + UDP + H(+)</text>
        <dbReference type="Rhea" id="RHEA:67828"/>
        <dbReference type="ChEBI" id="CHEBI:15378"/>
        <dbReference type="ChEBI" id="CHEBI:58223"/>
        <dbReference type="ChEBI" id="CHEBI:137748"/>
        <dbReference type="ChEBI" id="CHEBI:176338"/>
        <dbReference type="ChEBI" id="CHEBI:176343"/>
        <dbReference type="EC" id="2.4.1.182"/>
    </reaction>
</comment>
<evidence type="ECO:0000256" key="6">
    <source>
        <dbReference type="ARBA" id="ARBA00022676"/>
    </source>
</evidence>
<evidence type="ECO:0000313" key="12">
    <source>
        <dbReference type="Proteomes" id="UP000823636"/>
    </source>
</evidence>